<sequence>MGLNSASSFSEDFNTTTVHEELRYIVDRIVDNLQFTSIEWRAQKKLAIILGDYMGSMCEKLNLLVDGTDLRGSLFANVKGLIEKQRVDVPELQEYMRQVRPFPANYEVVLPCCSFRNPKKAGNNPIVVQQRKEEVVPQLIPDRNNLIPNFEGLDEIKLGFRKVVPLEELELQNKKMDVQKTASSNLSYPALKEDRETVKREPFFAKPSLPTFQKETSVATPKKFSENRKREAATDFGDVMAPQKKMFRPHCTQSQEPRMEEFIGARRKAEIKTVHKVAHLASTPHRKASSSSKSVESMSSANCKSLPLKKKFEFRFEPAARASEGAQNLETTAKTPLGKILLKVNRNENGEVETVEKLQSTTFYQSSVTGEVQRSVVRYSYPLSLPRKSVRALSNRKSIQKPGLKLKIKTGSADSAHLSLFFSAFLLLDIPRTLASLIVRACPAFDLKCSSKERKIGSEGAEMRHNLSVLWIVSVALEKMTWGFTQKSISRMGPCSFPLPFTRHFELFCQTDYHKTPYVCDPGGILSRTEVELVHKTVSSLNMTSCFCDGCSPAAMRISILLVPAASMNSINECDPTYVGRSISTSAILYAQFVASRWKASCEPDILLVYIQSWRNGDQRYRGPMLVPIFGRRLIHLRRFSTPVTLSSRDVVIVSLQNALHHAGRLISADSTPSRAAIPSWALTLSLALIVVVVCAVHFANCITTRIGQRTDKQKTAILKKDKFRAGFGGGMMMNSQQQQKKSVMLFRTFSKPQKQDTCGWKTAGRCLSGGSDLTDLDAVNRAGLEHGNAPGGCLPRQLVVDLSLSGCLPLPSSAYHYWNLPRDRCPFSFSFFTPYLVPRLSALIALSAFRISLFMTTQEVVEHRQYCTEL</sequence>
<keyword evidence="3" id="KW-1185">Reference proteome</keyword>
<evidence type="ECO:0000313" key="3">
    <source>
        <dbReference type="Proteomes" id="UP000835052"/>
    </source>
</evidence>
<organism evidence="2 3">
    <name type="scientific">Caenorhabditis auriculariae</name>
    <dbReference type="NCBI Taxonomy" id="2777116"/>
    <lineage>
        <taxon>Eukaryota</taxon>
        <taxon>Metazoa</taxon>
        <taxon>Ecdysozoa</taxon>
        <taxon>Nematoda</taxon>
        <taxon>Chromadorea</taxon>
        <taxon>Rhabditida</taxon>
        <taxon>Rhabditina</taxon>
        <taxon>Rhabditomorpha</taxon>
        <taxon>Rhabditoidea</taxon>
        <taxon>Rhabditidae</taxon>
        <taxon>Peloderinae</taxon>
        <taxon>Caenorhabditis</taxon>
    </lineage>
</organism>
<keyword evidence="1" id="KW-0472">Membrane</keyword>
<keyword evidence="1" id="KW-0812">Transmembrane</keyword>
<comment type="caution">
    <text evidence="2">The sequence shown here is derived from an EMBL/GenBank/DDBJ whole genome shotgun (WGS) entry which is preliminary data.</text>
</comment>
<dbReference type="Proteomes" id="UP000835052">
    <property type="component" value="Unassembled WGS sequence"/>
</dbReference>
<dbReference type="AlphaFoldDB" id="A0A8S1HII6"/>
<feature type="transmembrane region" description="Helical" evidence="1">
    <location>
        <begin position="681"/>
        <end position="703"/>
    </location>
</feature>
<dbReference type="OrthoDB" id="5869822at2759"/>
<dbReference type="PANTHER" id="PTHR33748:SF9">
    <property type="entry name" value="PROTEIN CBG04248"/>
    <property type="match status" value="1"/>
</dbReference>
<evidence type="ECO:0000313" key="2">
    <source>
        <dbReference type="EMBL" id="CAD6195564.1"/>
    </source>
</evidence>
<proteinExistence type="predicted"/>
<dbReference type="InterPro" id="IPR033438">
    <property type="entry name" value="MOLO1"/>
</dbReference>
<protein>
    <submittedName>
        <fullName evidence="2">Uncharacterized protein</fullName>
    </submittedName>
</protein>
<dbReference type="Pfam" id="PF17175">
    <property type="entry name" value="MOLO1"/>
    <property type="match status" value="1"/>
</dbReference>
<evidence type="ECO:0000256" key="1">
    <source>
        <dbReference type="SAM" id="Phobius"/>
    </source>
</evidence>
<dbReference type="PANTHER" id="PTHR33748">
    <property type="entry name" value="PROTEIN CBG04600"/>
    <property type="match status" value="1"/>
</dbReference>
<dbReference type="GO" id="GO:0005892">
    <property type="term" value="C:acetylcholine-gated channel complex"/>
    <property type="evidence" value="ECO:0007669"/>
    <property type="project" value="InterPro"/>
</dbReference>
<keyword evidence="1" id="KW-1133">Transmembrane helix</keyword>
<name>A0A8S1HII6_9PELO</name>
<accession>A0A8S1HII6</accession>
<gene>
    <name evidence="2" type="ORF">CAUJ_LOCUS11483</name>
</gene>
<dbReference type="EMBL" id="CAJGYM010000057">
    <property type="protein sequence ID" value="CAD6195564.1"/>
    <property type="molecule type" value="Genomic_DNA"/>
</dbReference>
<reference evidence="2" key="1">
    <citation type="submission" date="2020-10" db="EMBL/GenBank/DDBJ databases">
        <authorList>
            <person name="Kikuchi T."/>
        </authorList>
    </citation>
    <scope>NUCLEOTIDE SEQUENCE</scope>
    <source>
        <strain evidence="2">NKZ352</strain>
    </source>
</reference>